<feature type="transmembrane region" description="Helical" evidence="1">
    <location>
        <begin position="7"/>
        <end position="23"/>
    </location>
</feature>
<protein>
    <submittedName>
        <fullName evidence="2">Uncharacterized protein</fullName>
    </submittedName>
</protein>
<evidence type="ECO:0000313" key="2">
    <source>
        <dbReference type="EMBL" id="SFU47041.1"/>
    </source>
</evidence>
<reference evidence="2 3" key="1">
    <citation type="submission" date="2016-10" db="EMBL/GenBank/DDBJ databases">
        <authorList>
            <person name="de Groot N.N."/>
        </authorList>
    </citation>
    <scope>NUCLEOTIDE SEQUENCE [LARGE SCALE GENOMIC DNA]</scope>
    <source>
        <strain evidence="2 3">CGMCC 1.12333</strain>
    </source>
</reference>
<dbReference type="EMBL" id="FPBK01000004">
    <property type="protein sequence ID" value="SFU47041.1"/>
    <property type="molecule type" value="Genomic_DNA"/>
</dbReference>
<evidence type="ECO:0000256" key="1">
    <source>
        <dbReference type="SAM" id="Phobius"/>
    </source>
</evidence>
<keyword evidence="1" id="KW-1133">Transmembrane helix</keyword>
<dbReference type="Proteomes" id="UP000199138">
    <property type="component" value="Unassembled WGS sequence"/>
</dbReference>
<keyword evidence="3" id="KW-1185">Reference proteome</keyword>
<keyword evidence="1" id="KW-0472">Membrane</keyword>
<proteinExistence type="predicted"/>
<dbReference type="AlphaFoldDB" id="A0A1I7GFD2"/>
<accession>A0A1I7GFD2</accession>
<dbReference type="RefSeq" id="WP_177229088.1">
    <property type="nucleotide sequence ID" value="NZ_FPBK01000004.1"/>
</dbReference>
<evidence type="ECO:0000313" key="3">
    <source>
        <dbReference type="Proteomes" id="UP000199138"/>
    </source>
</evidence>
<keyword evidence="1" id="KW-0812">Transmembrane</keyword>
<organism evidence="2 3">
    <name type="scientific">Pustulibacterium marinum</name>
    <dbReference type="NCBI Taxonomy" id="1224947"/>
    <lineage>
        <taxon>Bacteria</taxon>
        <taxon>Pseudomonadati</taxon>
        <taxon>Bacteroidota</taxon>
        <taxon>Flavobacteriia</taxon>
        <taxon>Flavobacteriales</taxon>
        <taxon>Flavobacteriaceae</taxon>
        <taxon>Pustulibacterium</taxon>
    </lineage>
</organism>
<gene>
    <name evidence="2" type="ORF">SAMN05216480_104165</name>
</gene>
<dbReference type="STRING" id="1224947.SAMN05216480_104165"/>
<name>A0A1I7GFD2_9FLAO</name>
<feature type="transmembrane region" description="Helical" evidence="1">
    <location>
        <begin position="29"/>
        <end position="47"/>
    </location>
</feature>
<sequence length="54" mass="5777">MKKLTNIGAALLIVIALAWLFIAKDMSTLIQTILLGLIIGAGMVFILPRITGKP</sequence>